<name>A0A290ML87_CAUVI</name>
<keyword evidence="1 3" id="KW-0285">Flavoprotein</keyword>
<dbReference type="Gene3D" id="1.25.40.80">
    <property type="match status" value="1"/>
</dbReference>
<evidence type="ECO:0000313" key="6">
    <source>
        <dbReference type="Proteomes" id="UP000217311"/>
    </source>
</evidence>
<reference evidence="6" key="1">
    <citation type="submission" date="2017-09" db="EMBL/GenBank/DDBJ databases">
        <title>Genome evolution observed in wild isolates of Caulobacter crescentus.</title>
        <authorList>
            <person name="Ely B."/>
            <person name="Wilson K."/>
            <person name="Scott D."/>
        </authorList>
    </citation>
    <scope>NUCLEOTIDE SEQUENCE [LARGE SCALE GENOMIC DNA]</scope>
    <source>
        <strain evidence="6">CB13b1a</strain>
    </source>
</reference>
<dbReference type="GO" id="GO:0003904">
    <property type="term" value="F:deoxyribodipyrimidine photo-lyase activity"/>
    <property type="evidence" value="ECO:0007669"/>
    <property type="project" value="TreeGrafter"/>
</dbReference>
<dbReference type="AlphaFoldDB" id="A0A290ML87"/>
<keyword evidence="5" id="KW-0456">Lyase</keyword>
<dbReference type="EMBL" id="CP023315">
    <property type="protein sequence ID" value="ATC32827.1"/>
    <property type="molecule type" value="Genomic_DNA"/>
</dbReference>
<comment type="cofactor">
    <cofactor evidence="3">
        <name>FAD</name>
        <dbReference type="ChEBI" id="CHEBI:57692"/>
    </cofactor>
    <text evidence="3">Binds 1 FAD per subunit.</text>
</comment>
<feature type="domain" description="Cryptochrome/DNA photolyase FAD-binding" evidence="4">
    <location>
        <begin position="76"/>
        <end position="204"/>
    </location>
</feature>
<proteinExistence type="predicted"/>
<feature type="binding site" evidence="3">
    <location>
        <begin position="180"/>
        <end position="182"/>
    </location>
    <ligand>
        <name>FAD</name>
        <dbReference type="ChEBI" id="CHEBI:57692"/>
    </ligand>
</feature>
<feature type="binding site" evidence="3">
    <location>
        <position position="76"/>
    </location>
    <ligand>
        <name>FAD</name>
        <dbReference type="ChEBI" id="CHEBI:57692"/>
    </ligand>
</feature>
<dbReference type="GO" id="GO:0003677">
    <property type="term" value="F:DNA binding"/>
    <property type="evidence" value="ECO:0007669"/>
    <property type="project" value="TreeGrafter"/>
</dbReference>
<dbReference type="SUPFAM" id="SSF48173">
    <property type="entry name" value="Cryptochrome/photolyase FAD-binding domain"/>
    <property type="match status" value="1"/>
</dbReference>
<dbReference type="InterPro" id="IPR005101">
    <property type="entry name" value="Cryptochr/Photolyase_FAD-bd"/>
</dbReference>
<evidence type="ECO:0000313" key="5">
    <source>
        <dbReference type="EMBL" id="ATC32827.1"/>
    </source>
</evidence>
<feature type="binding site" evidence="3">
    <location>
        <begin position="42"/>
        <end position="47"/>
    </location>
    <ligand>
        <name>FAD</name>
        <dbReference type="ChEBI" id="CHEBI:57692"/>
    </ligand>
</feature>
<feature type="binding site" evidence="3">
    <location>
        <position position="30"/>
    </location>
    <ligand>
        <name>FAD</name>
        <dbReference type="ChEBI" id="CHEBI:57692"/>
    </ligand>
</feature>
<dbReference type="PANTHER" id="PTHR11455:SF9">
    <property type="entry name" value="CRYPTOCHROME CIRCADIAN CLOCK 5 ISOFORM X1"/>
    <property type="match status" value="1"/>
</dbReference>
<evidence type="ECO:0000256" key="2">
    <source>
        <dbReference type="ARBA" id="ARBA00022827"/>
    </source>
</evidence>
<dbReference type="InterPro" id="IPR036134">
    <property type="entry name" value="Crypto/Photolyase_FAD-like_sf"/>
</dbReference>
<dbReference type="GO" id="GO:0071949">
    <property type="term" value="F:FAD binding"/>
    <property type="evidence" value="ECO:0007669"/>
    <property type="project" value="TreeGrafter"/>
</dbReference>
<accession>A0A290ML87</accession>
<evidence type="ECO:0000259" key="4">
    <source>
        <dbReference type="Pfam" id="PF03441"/>
    </source>
</evidence>
<organism evidence="5 6">
    <name type="scientific">Caulobacter vibrioides</name>
    <name type="common">Caulobacter crescentus</name>
    <dbReference type="NCBI Taxonomy" id="155892"/>
    <lineage>
        <taxon>Bacteria</taxon>
        <taxon>Pseudomonadati</taxon>
        <taxon>Pseudomonadota</taxon>
        <taxon>Alphaproteobacteria</taxon>
        <taxon>Caulobacterales</taxon>
        <taxon>Caulobacteraceae</taxon>
        <taxon>Caulobacter</taxon>
    </lineage>
</organism>
<gene>
    <name evidence="5" type="ORF">CA606_11035</name>
</gene>
<dbReference type="InterPro" id="IPR002081">
    <property type="entry name" value="Cryptochrome/DNA_photolyase_1"/>
</dbReference>
<keyword evidence="2 3" id="KW-0274">FAD</keyword>
<sequence>MNTAFSTWTATRAAGLARLDAFLPHAGRAYAARRNHAVDAPTVSGLSPYLRRRMVTEREVLARVLARHDETAAEKFIDEVFWRAHFKGRLEGQPEIWTRYRQSVAQGRAALDRDPALARRYADAVAGRTGIDAFDAWVAELEASGYLHNHARMWFASIWSHTLGLPWALGAAFMHARLLDGDPAANTLSWRWVVGLHTPGKTYLARADNIARYTEGRFQPHGLAADAPPLEEPPFALPWTSPALDLSPPQGPSLLLVTEEDLDPQTLLPSDAAVAAVHVADAVERDTDARSPLVQDFARQALDDAARRVAVAFPDTPVRRGPIDAETLAQAASAAGVRTIVTAYAPIGPTRDRLDALASQLAARGLTLKSLGRPYDALTWPQGRGGFFGLKKRIPRLLDQLALRPNAQPALL</sequence>
<dbReference type="Pfam" id="PF03441">
    <property type="entry name" value="FAD_binding_7"/>
    <property type="match status" value="1"/>
</dbReference>
<dbReference type="RefSeq" id="WP_096052231.1">
    <property type="nucleotide sequence ID" value="NZ_CP023315.3"/>
</dbReference>
<feature type="binding site" evidence="3">
    <location>
        <begin position="79"/>
        <end position="86"/>
    </location>
    <ligand>
        <name>FAD</name>
        <dbReference type="ChEBI" id="CHEBI:57692"/>
    </ligand>
</feature>
<evidence type="ECO:0000256" key="3">
    <source>
        <dbReference type="PIRSR" id="PIRSR602081-1"/>
    </source>
</evidence>
<evidence type="ECO:0000256" key="1">
    <source>
        <dbReference type="ARBA" id="ARBA00022630"/>
    </source>
</evidence>
<dbReference type="PANTHER" id="PTHR11455">
    <property type="entry name" value="CRYPTOCHROME"/>
    <property type="match status" value="1"/>
</dbReference>
<dbReference type="Proteomes" id="UP000217311">
    <property type="component" value="Chromosome"/>
</dbReference>
<protein>
    <submittedName>
        <fullName evidence="5">DNA photolyase</fullName>
    </submittedName>
</protein>
<dbReference type="Gene3D" id="1.10.579.10">
    <property type="entry name" value="DNA Cyclobutane Dipyrimidine Photolyase, subunit A, domain 3"/>
    <property type="match status" value="1"/>
</dbReference>